<keyword evidence="3" id="KW-1185">Reference proteome</keyword>
<dbReference type="AlphaFoldDB" id="A0A7T6Z3G1"/>
<evidence type="ECO:0000313" key="2">
    <source>
        <dbReference type="EMBL" id="QQK76071.1"/>
    </source>
</evidence>
<protein>
    <submittedName>
        <fullName evidence="2">Uncharacterized protein</fullName>
    </submittedName>
</protein>
<evidence type="ECO:0000313" key="3">
    <source>
        <dbReference type="Proteomes" id="UP000595823"/>
    </source>
</evidence>
<feature type="compositionally biased region" description="Polar residues" evidence="1">
    <location>
        <begin position="170"/>
        <end position="179"/>
    </location>
</feature>
<sequence length="304" mass="35345">MKDWLSASIQEFFLPERLRSVDDHIFSDPNGLSLIKESEAVIDKIITHVLEKGPIKGTQMFKKNGRTFKLKLKVSQKRLKLMSFDTHLSPSAIKKRVVITFVRQQTYKAQKQPLKEGLVYYMKNGKSHVRSIQKSPFFQGILEKIIQLDAALEGHTPTPGPSAPLPTEEVSANNDEQAEQSSYEKAIRELYRQNSELPQALSNRLKQLLEEITTLTPSFHLLSVEDRYQIKRMIDEDIPHLLEAYLGLDEETQTTQMTRVYEALTKMELTLQRLQEHENRAKTDRFEYLLKLNEKRYPNKKEDE</sequence>
<accession>A0A7T6Z3G1</accession>
<evidence type="ECO:0000256" key="1">
    <source>
        <dbReference type="SAM" id="MobiDB-lite"/>
    </source>
</evidence>
<reference evidence="2 3" key="1">
    <citation type="submission" date="2020-06" db="EMBL/GenBank/DDBJ databases">
        <title>Genomic analysis of Salicibibacter sp. NKC5-3.</title>
        <authorList>
            <person name="Oh Y.J."/>
        </authorList>
    </citation>
    <scope>NUCLEOTIDE SEQUENCE [LARGE SCALE GENOMIC DNA]</scope>
    <source>
        <strain evidence="2 3">NKC5-3</strain>
    </source>
</reference>
<proteinExistence type="predicted"/>
<feature type="region of interest" description="Disordered" evidence="1">
    <location>
        <begin position="153"/>
        <end position="179"/>
    </location>
</feature>
<organism evidence="2 3">
    <name type="scientific">Salicibibacter cibarius</name>
    <dbReference type="NCBI Taxonomy" id="2743000"/>
    <lineage>
        <taxon>Bacteria</taxon>
        <taxon>Bacillati</taxon>
        <taxon>Bacillota</taxon>
        <taxon>Bacilli</taxon>
        <taxon>Bacillales</taxon>
        <taxon>Bacillaceae</taxon>
        <taxon>Salicibibacter</taxon>
    </lineage>
</organism>
<dbReference type="RefSeq" id="WP_200128699.1">
    <property type="nucleotide sequence ID" value="NZ_CP054705.1"/>
</dbReference>
<dbReference type="KEGG" id="scia:HUG15_11220"/>
<name>A0A7T6Z3G1_9BACI</name>
<dbReference type="EMBL" id="CP054705">
    <property type="protein sequence ID" value="QQK76071.1"/>
    <property type="molecule type" value="Genomic_DNA"/>
</dbReference>
<gene>
    <name evidence="2" type="ORF">HUG15_11220</name>
</gene>
<dbReference type="Proteomes" id="UP000595823">
    <property type="component" value="Chromosome"/>
</dbReference>